<feature type="transmembrane region" description="Helical" evidence="6">
    <location>
        <begin position="454"/>
        <end position="475"/>
    </location>
</feature>
<dbReference type="GO" id="GO:0050435">
    <property type="term" value="P:amyloid-beta metabolic process"/>
    <property type="evidence" value="ECO:0007669"/>
    <property type="project" value="TreeGrafter"/>
</dbReference>
<evidence type="ECO:0000256" key="4">
    <source>
        <dbReference type="ARBA" id="ARBA00022801"/>
    </source>
</evidence>
<dbReference type="GO" id="GO:0005768">
    <property type="term" value="C:endosome"/>
    <property type="evidence" value="ECO:0007669"/>
    <property type="project" value="TreeGrafter"/>
</dbReference>
<dbReference type="Pfam" id="PF00026">
    <property type="entry name" value="Asp"/>
    <property type="match status" value="1"/>
</dbReference>
<keyword evidence="1" id="KW-0645">Protease</keyword>
<dbReference type="PANTHER" id="PTHR47965:SF12">
    <property type="entry name" value="ASPARTIC PROTEINASE 3-RELATED"/>
    <property type="match status" value="1"/>
</dbReference>
<feature type="signal peptide" evidence="7">
    <location>
        <begin position="1"/>
        <end position="25"/>
    </location>
</feature>
<evidence type="ECO:0000259" key="8">
    <source>
        <dbReference type="PROSITE" id="PS51767"/>
    </source>
</evidence>
<dbReference type="AlphaFoldDB" id="A0A8S3XN28"/>
<dbReference type="GO" id="GO:0005802">
    <property type="term" value="C:trans-Golgi network"/>
    <property type="evidence" value="ECO:0007669"/>
    <property type="project" value="TreeGrafter"/>
</dbReference>
<dbReference type="PANTHER" id="PTHR47965">
    <property type="entry name" value="ASPARTYL PROTEASE-RELATED"/>
    <property type="match status" value="1"/>
</dbReference>
<keyword evidence="6" id="KW-0472">Membrane</keyword>
<dbReference type="InterPro" id="IPR033121">
    <property type="entry name" value="PEPTIDASE_A1"/>
</dbReference>
<keyword evidence="6" id="KW-1133">Transmembrane helix</keyword>
<dbReference type="InterPro" id="IPR001969">
    <property type="entry name" value="Aspartic_peptidase_AS"/>
</dbReference>
<evidence type="ECO:0000256" key="2">
    <source>
        <dbReference type="ARBA" id="ARBA00022729"/>
    </source>
</evidence>
<keyword evidence="6" id="KW-0812">Transmembrane</keyword>
<dbReference type="GO" id="GO:0004190">
    <property type="term" value="F:aspartic-type endopeptidase activity"/>
    <property type="evidence" value="ECO:0007669"/>
    <property type="project" value="UniProtKB-KW"/>
</dbReference>
<dbReference type="OrthoDB" id="2747330at2759"/>
<evidence type="ECO:0000256" key="5">
    <source>
        <dbReference type="ARBA" id="ARBA00023145"/>
    </source>
</evidence>
<organism evidence="9 10">
    <name type="scientific">Parnassius apollo</name>
    <name type="common">Apollo butterfly</name>
    <name type="synonym">Papilio apollo</name>
    <dbReference type="NCBI Taxonomy" id="110799"/>
    <lineage>
        <taxon>Eukaryota</taxon>
        <taxon>Metazoa</taxon>
        <taxon>Ecdysozoa</taxon>
        <taxon>Arthropoda</taxon>
        <taxon>Hexapoda</taxon>
        <taxon>Insecta</taxon>
        <taxon>Pterygota</taxon>
        <taxon>Neoptera</taxon>
        <taxon>Endopterygota</taxon>
        <taxon>Lepidoptera</taxon>
        <taxon>Glossata</taxon>
        <taxon>Ditrysia</taxon>
        <taxon>Papilionoidea</taxon>
        <taxon>Papilionidae</taxon>
        <taxon>Parnassiinae</taxon>
        <taxon>Parnassini</taxon>
        <taxon>Parnassius</taxon>
        <taxon>Parnassius</taxon>
    </lineage>
</organism>
<sequence>MIMLSRIYITQLILIIFLFNNKCAAEEYNLYGEAGQAYAIEIILGNPGQKLNVIVDTGSATLAVASYPRPDSNIYFHIENSTTIYENGKEVQAKYSQGTWVGKLVSDLVHFPSLPSVPEVRCDIALITKSHKFFMNGSGWQGLLGLAYLPVGAWGENVIVGSWLDSVDHMLNKPMSFELKLCGAQGPTNATHYGNLGVLDDQEIVKDKNVMFRTPILRKHWFVIGVLSIRVLTDATVPFIAPNMSNVGSVSKSTNETNGKVLYEINEKTCQRLNEQKSIVDSGTTNIRLPDEMFSKVVSELRNAARMTNVLILDEFWYQGEAACWPEPQEWSLPWLAIDLLDSDAENQFFTLEIPPQNYMRIVSARNNSGESGTVSEFCYKLGIEAGGKETVLGYTAMEGLQVLFNRSAGWIGWQTSNCGPNARVSGPYNTSTSLLVRCKLIEPISDSAISIKAAQWTLFVISIIALGVLVYLLAPCIKMFILKPLPRSQQISLSQAALVEQEAY</sequence>
<evidence type="ECO:0000313" key="10">
    <source>
        <dbReference type="Proteomes" id="UP000691718"/>
    </source>
</evidence>
<evidence type="ECO:0000256" key="6">
    <source>
        <dbReference type="SAM" id="Phobius"/>
    </source>
</evidence>
<keyword evidence="5" id="KW-0865">Zymogen</keyword>
<dbReference type="PROSITE" id="PS00141">
    <property type="entry name" value="ASP_PROTEASE"/>
    <property type="match status" value="1"/>
</dbReference>
<dbReference type="PROSITE" id="PS51767">
    <property type="entry name" value="PEPTIDASE_A1"/>
    <property type="match status" value="1"/>
</dbReference>
<feature type="chain" id="PRO_5035723548" evidence="7">
    <location>
        <begin position="26"/>
        <end position="505"/>
    </location>
</feature>
<name>A0A8S3XN28_PARAO</name>
<keyword evidence="2 7" id="KW-0732">Signal</keyword>
<evidence type="ECO:0000313" key="9">
    <source>
        <dbReference type="EMBL" id="CAG5028544.1"/>
    </source>
</evidence>
<reference evidence="9" key="1">
    <citation type="submission" date="2021-04" db="EMBL/GenBank/DDBJ databases">
        <authorList>
            <person name="Tunstrom K."/>
        </authorList>
    </citation>
    <scope>NUCLEOTIDE SEQUENCE</scope>
</reference>
<proteinExistence type="predicted"/>
<evidence type="ECO:0000256" key="3">
    <source>
        <dbReference type="ARBA" id="ARBA00022750"/>
    </source>
</evidence>
<evidence type="ECO:0000256" key="1">
    <source>
        <dbReference type="ARBA" id="ARBA00022670"/>
    </source>
</evidence>
<feature type="domain" description="Peptidase A1" evidence="8">
    <location>
        <begin position="38"/>
        <end position="415"/>
    </location>
</feature>
<dbReference type="EMBL" id="CAJQZP010001196">
    <property type="protein sequence ID" value="CAG5028544.1"/>
    <property type="molecule type" value="Genomic_DNA"/>
</dbReference>
<keyword evidence="4" id="KW-0378">Hydrolase</keyword>
<protein>
    <submittedName>
        <fullName evidence="9">(apollo) hypothetical protein</fullName>
    </submittedName>
</protein>
<dbReference type="Proteomes" id="UP000691718">
    <property type="component" value="Unassembled WGS sequence"/>
</dbReference>
<gene>
    <name evidence="9" type="ORF">PAPOLLO_LOCUS19073</name>
</gene>
<evidence type="ECO:0000256" key="7">
    <source>
        <dbReference type="SAM" id="SignalP"/>
    </source>
</evidence>
<comment type="caution">
    <text evidence="9">The sequence shown here is derived from an EMBL/GenBank/DDBJ whole genome shotgun (WGS) entry which is preliminary data.</text>
</comment>
<keyword evidence="10" id="KW-1185">Reference proteome</keyword>
<dbReference type="InterPro" id="IPR001461">
    <property type="entry name" value="Aspartic_peptidase_A1"/>
</dbReference>
<dbReference type="GO" id="GO:0006509">
    <property type="term" value="P:membrane protein ectodomain proteolysis"/>
    <property type="evidence" value="ECO:0007669"/>
    <property type="project" value="TreeGrafter"/>
</dbReference>
<keyword evidence="3" id="KW-0064">Aspartyl protease</keyword>
<accession>A0A8S3XN28</accession>
<dbReference type="GO" id="GO:0005886">
    <property type="term" value="C:plasma membrane"/>
    <property type="evidence" value="ECO:0007669"/>
    <property type="project" value="TreeGrafter"/>
</dbReference>